<dbReference type="AlphaFoldDB" id="A0A0G8C453"/>
<dbReference type="RefSeq" id="WP_046958705.1">
    <property type="nucleotide sequence ID" value="NZ_LCYN01000029.1"/>
</dbReference>
<sequence>MKYVKPLFCLEILFVLVGCTRIYMKWDLPLYVPILIGTIAVALLYYFHFQQTKSEKSSSM</sequence>
<dbReference type="Proteomes" id="UP000035350">
    <property type="component" value="Unassembled WGS sequence"/>
</dbReference>
<evidence type="ECO:0000313" key="2">
    <source>
        <dbReference type="EMBL" id="KKZ93926.1"/>
    </source>
</evidence>
<accession>A0A0G8C453</accession>
<feature type="transmembrane region" description="Helical" evidence="1">
    <location>
        <begin position="7"/>
        <end position="24"/>
    </location>
</feature>
<dbReference type="EMBL" id="LCYN01000029">
    <property type="protein sequence ID" value="KKZ93926.1"/>
    <property type="molecule type" value="Genomic_DNA"/>
</dbReference>
<dbReference type="PATRIC" id="fig|1396.433.peg.3505"/>
<evidence type="ECO:0000313" key="3">
    <source>
        <dbReference type="Proteomes" id="UP000035350"/>
    </source>
</evidence>
<name>A0A0G8C453_9BACI</name>
<protein>
    <submittedName>
        <fullName evidence="2">Uncharacterized protein</fullName>
    </submittedName>
</protein>
<keyword evidence="1" id="KW-0812">Transmembrane</keyword>
<proteinExistence type="predicted"/>
<feature type="transmembrane region" description="Helical" evidence="1">
    <location>
        <begin position="30"/>
        <end position="47"/>
    </location>
</feature>
<reference evidence="3" key="2">
    <citation type="submission" date="2015-04" db="EMBL/GenBank/DDBJ databases">
        <title>Draft Genome Sequences of Eight Spore-Forming Food Isolates of Bacillus cereus Genome sequencing.</title>
        <authorList>
            <person name="Krawcyk A.O."/>
            <person name="de Jong A."/>
            <person name="Eijlander R.T."/>
            <person name="Berendsen E.M."/>
            <person name="Holsappel S."/>
            <person name="Wells-Bennik M."/>
            <person name="Kuipers O.P."/>
        </authorList>
    </citation>
    <scope>NUCLEOTIDE SEQUENCE [LARGE SCALE GENOMIC DNA]</scope>
    <source>
        <strain evidence="3">B4147</strain>
    </source>
</reference>
<gene>
    <name evidence="2" type="ORF">B4147_4865</name>
</gene>
<comment type="caution">
    <text evidence="2">The sequence shown here is derived from an EMBL/GenBank/DDBJ whole genome shotgun (WGS) entry which is preliminary data.</text>
</comment>
<evidence type="ECO:0000256" key="1">
    <source>
        <dbReference type="SAM" id="Phobius"/>
    </source>
</evidence>
<reference evidence="2 3" key="1">
    <citation type="journal article" date="2015" name="Genome Announc.">
        <title>Next-Generation Whole-Genome Sequencing of Eight Strains of Bacillus cereus, Isolated from Food.</title>
        <authorList>
            <person name="Krawczyk A.O."/>
            <person name="de Jong A."/>
            <person name="Eijlander R.T."/>
            <person name="Berendsen E.M."/>
            <person name="Holsappel S."/>
            <person name="Wells-Bennik M.H."/>
            <person name="Kuipers O.P."/>
        </authorList>
    </citation>
    <scope>NUCLEOTIDE SEQUENCE [LARGE SCALE GENOMIC DNA]</scope>
    <source>
        <strain evidence="2 3">B4147</strain>
    </source>
</reference>
<organism evidence="2 3">
    <name type="scientific">Bacillus wiedmannii</name>
    <dbReference type="NCBI Taxonomy" id="1890302"/>
    <lineage>
        <taxon>Bacteria</taxon>
        <taxon>Bacillati</taxon>
        <taxon>Bacillota</taxon>
        <taxon>Bacilli</taxon>
        <taxon>Bacillales</taxon>
        <taxon>Bacillaceae</taxon>
        <taxon>Bacillus</taxon>
        <taxon>Bacillus cereus group</taxon>
    </lineage>
</organism>
<keyword evidence="1" id="KW-1133">Transmembrane helix</keyword>
<keyword evidence="1" id="KW-0472">Membrane</keyword>